<accession>A0A4Q8ALP6</accession>
<dbReference type="AlphaFoldDB" id="A0A4Q8ALP6"/>
<comment type="caution">
    <text evidence="1">The sequence shown here is derived from an EMBL/GenBank/DDBJ whole genome shotgun (WGS) entry which is preliminary data.</text>
</comment>
<dbReference type="OrthoDB" id="8687362at2"/>
<name>A0A4Q8ALP6_9MICO</name>
<evidence type="ECO:0000313" key="1">
    <source>
        <dbReference type="EMBL" id="RZU64815.1"/>
    </source>
</evidence>
<dbReference type="RefSeq" id="WP_130505256.1">
    <property type="nucleotide sequence ID" value="NZ_SHLC01000001.1"/>
</dbReference>
<gene>
    <name evidence="1" type="ORF">EV379_1124</name>
</gene>
<dbReference type="Pfam" id="PF22673">
    <property type="entry name" value="MCP-like_PDC_1"/>
    <property type="match status" value="1"/>
</dbReference>
<keyword evidence="2" id="KW-1185">Reference proteome</keyword>
<organism evidence="1 2">
    <name type="scientific">Microterricola gilva</name>
    <dbReference type="NCBI Taxonomy" id="393267"/>
    <lineage>
        <taxon>Bacteria</taxon>
        <taxon>Bacillati</taxon>
        <taxon>Actinomycetota</taxon>
        <taxon>Actinomycetes</taxon>
        <taxon>Micrococcales</taxon>
        <taxon>Microbacteriaceae</taxon>
        <taxon>Microterricola</taxon>
    </lineage>
</organism>
<evidence type="ECO:0000313" key="2">
    <source>
        <dbReference type="Proteomes" id="UP000291483"/>
    </source>
</evidence>
<evidence type="ECO:0008006" key="3">
    <source>
        <dbReference type="Google" id="ProtNLM"/>
    </source>
</evidence>
<dbReference type="EMBL" id="SHLC01000001">
    <property type="protein sequence ID" value="RZU64815.1"/>
    <property type="molecule type" value="Genomic_DNA"/>
</dbReference>
<protein>
    <recommendedName>
        <fullName evidence="3">Cache domain-containing protein</fullName>
    </recommendedName>
</protein>
<proteinExistence type="predicted"/>
<sequence>MTITESPAVSRCVDGISATFDTVFGRVAAWRDAFEQQIGARPSVAELDALVDAIVLPQFAASDNLIIGAGFVAAPGYLSDSEWHISWWLGQLNTFGVDGATPEMRRLLAVEDPESENFRDYTALEWWRVPVQTGAQHITGPYVDYLCTDEYTLTLTAPVHADGSLIGVVGADLYVDDIESVLLPRLYELGAPTTLVNASARIVASTDAHRATGSLLRSDGLTAALAATAGASASAERAALLPGGERVVACGDTSLSLVIGQG</sequence>
<dbReference type="Gene3D" id="3.30.450.20">
    <property type="entry name" value="PAS domain"/>
    <property type="match status" value="1"/>
</dbReference>
<reference evidence="1 2" key="1">
    <citation type="submission" date="2019-02" db="EMBL/GenBank/DDBJ databases">
        <title>Sequencing the genomes of 1000 actinobacteria strains.</title>
        <authorList>
            <person name="Klenk H.-P."/>
        </authorList>
    </citation>
    <scope>NUCLEOTIDE SEQUENCE [LARGE SCALE GENOMIC DNA]</scope>
    <source>
        <strain evidence="1 2">DSM 18319</strain>
    </source>
</reference>
<dbReference type="Proteomes" id="UP000291483">
    <property type="component" value="Unassembled WGS sequence"/>
</dbReference>
<dbReference type="CDD" id="cd12913">
    <property type="entry name" value="PDC1_MCP_like"/>
    <property type="match status" value="1"/>
</dbReference>